<name>A0A1Y2EYU8_PROLT</name>
<dbReference type="EMBL" id="MCFI01000022">
    <property type="protein sequence ID" value="ORY76667.1"/>
    <property type="molecule type" value="Genomic_DNA"/>
</dbReference>
<organism evidence="2 3">
    <name type="scientific">Protomyces lactucae-debilis</name>
    <dbReference type="NCBI Taxonomy" id="2754530"/>
    <lineage>
        <taxon>Eukaryota</taxon>
        <taxon>Fungi</taxon>
        <taxon>Dikarya</taxon>
        <taxon>Ascomycota</taxon>
        <taxon>Taphrinomycotina</taxon>
        <taxon>Taphrinomycetes</taxon>
        <taxon>Taphrinales</taxon>
        <taxon>Protomycetaceae</taxon>
        <taxon>Protomyces</taxon>
    </lineage>
</organism>
<gene>
    <name evidence="2" type="ORF">BCR37DRAFT_383310</name>
</gene>
<dbReference type="GeneID" id="63786632"/>
<dbReference type="Proteomes" id="UP000193685">
    <property type="component" value="Unassembled WGS sequence"/>
</dbReference>
<reference evidence="2 3" key="1">
    <citation type="submission" date="2016-07" db="EMBL/GenBank/DDBJ databases">
        <title>Pervasive Adenine N6-methylation of Active Genes in Fungi.</title>
        <authorList>
            <consortium name="DOE Joint Genome Institute"/>
            <person name="Mondo S.J."/>
            <person name="Dannebaum R.O."/>
            <person name="Kuo R.C."/>
            <person name="Labutti K."/>
            <person name="Haridas S."/>
            <person name="Kuo A."/>
            <person name="Salamov A."/>
            <person name="Ahrendt S.R."/>
            <person name="Lipzen A."/>
            <person name="Sullivan W."/>
            <person name="Andreopoulos W.B."/>
            <person name="Clum A."/>
            <person name="Lindquist E."/>
            <person name="Daum C."/>
            <person name="Ramamoorthy G.K."/>
            <person name="Gryganskyi A."/>
            <person name="Culley D."/>
            <person name="Magnuson J.K."/>
            <person name="James T.Y."/>
            <person name="O'Malley M.A."/>
            <person name="Stajich J.E."/>
            <person name="Spatafora J.W."/>
            <person name="Visel A."/>
            <person name="Grigoriev I.V."/>
        </authorList>
    </citation>
    <scope>NUCLEOTIDE SEQUENCE [LARGE SCALE GENOMIC DNA]</scope>
    <source>
        <strain evidence="2 3">12-1054</strain>
    </source>
</reference>
<feature type="compositionally biased region" description="Polar residues" evidence="1">
    <location>
        <begin position="227"/>
        <end position="255"/>
    </location>
</feature>
<proteinExistence type="predicted"/>
<evidence type="ECO:0000313" key="2">
    <source>
        <dbReference type="EMBL" id="ORY76667.1"/>
    </source>
</evidence>
<sequence length="291" mass="32267">MPANLCSSTCTCSLAITIPHIRMPKGRVFKKDVQFSPKVSLERWLKYGLITFSGVQTRSCHPENVAGTLILNLQGLHHAQSDGFDVVYEMVHCPPFLKDKCDMPKCGEKRGHYRRPGCPAPVPVKSLRQASSSQQYDEGLCQTPQQFFENPTFTMLDENGLPYVPLEAYPPGETFDGCPQMTDQEIEECFNSYWNRAPLDAGGQSSGHNGHPGSAQSSAAGQHAQQWQEQSSGPGGQQWESRSGTSSATQPSTETGHGLTQDEIEQMKQQPNWQDSLGTDSIKEQYLYDFM</sequence>
<feature type="compositionally biased region" description="Polar residues" evidence="1">
    <location>
        <begin position="267"/>
        <end position="279"/>
    </location>
</feature>
<dbReference type="AlphaFoldDB" id="A0A1Y2EYU8"/>
<accession>A0A1Y2EYU8</accession>
<protein>
    <submittedName>
        <fullName evidence="2">Uncharacterized protein</fullName>
    </submittedName>
</protein>
<dbReference type="RefSeq" id="XP_040722747.1">
    <property type="nucleotide sequence ID" value="XM_040870033.1"/>
</dbReference>
<evidence type="ECO:0000256" key="1">
    <source>
        <dbReference type="SAM" id="MobiDB-lite"/>
    </source>
</evidence>
<feature type="region of interest" description="Disordered" evidence="1">
    <location>
        <begin position="200"/>
        <end position="281"/>
    </location>
</feature>
<comment type="caution">
    <text evidence="2">The sequence shown here is derived from an EMBL/GenBank/DDBJ whole genome shotgun (WGS) entry which is preliminary data.</text>
</comment>
<evidence type="ECO:0000313" key="3">
    <source>
        <dbReference type="Proteomes" id="UP000193685"/>
    </source>
</evidence>
<keyword evidence="3" id="KW-1185">Reference proteome</keyword>
<feature type="compositionally biased region" description="Low complexity" evidence="1">
    <location>
        <begin position="211"/>
        <end position="226"/>
    </location>
</feature>